<proteinExistence type="predicted"/>
<organism evidence="1 2">
    <name type="scientific">Streptacidiphilus cavernicola</name>
    <dbReference type="NCBI Taxonomy" id="3342716"/>
    <lineage>
        <taxon>Bacteria</taxon>
        <taxon>Bacillati</taxon>
        <taxon>Actinomycetota</taxon>
        <taxon>Actinomycetes</taxon>
        <taxon>Kitasatosporales</taxon>
        <taxon>Streptomycetaceae</taxon>
        <taxon>Streptacidiphilus</taxon>
    </lineage>
</organism>
<sequence>MSYLSEKFEATEVICGVFDKDLANSDDVLAHTAEIHESADLVCSVYTQDLD</sequence>
<protein>
    <submittedName>
        <fullName evidence="1">Uncharacterized protein</fullName>
    </submittedName>
</protein>
<evidence type="ECO:0000313" key="2">
    <source>
        <dbReference type="Proteomes" id="UP001592528"/>
    </source>
</evidence>
<accession>A0ABV6UID5</accession>
<evidence type="ECO:0000313" key="1">
    <source>
        <dbReference type="EMBL" id="MFC1401210.1"/>
    </source>
</evidence>
<keyword evidence="2" id="KW-1185">Reference proteome</keyword>
<comment type="caution">
    <text evidence="1">The sequence shown here is derived from an EMBL/GenBank/DDBJ whole genome shotgun (WGS) entry which is preliminary data.</text>
</comment>
<name>A0ABV6UID5_9ACTN</name>
<dbReference type="EMBL" id="JBHEZZ010000003">
    <property type="protein sequence ID" value="MFC1401210.1"/>
    <property type="molecule type" value="Genomic_DNA"/>
</dbReference>
<reference evidence="1 2" key="1">
    <citation type="submission" date="2024-09" db="EMBL/GenBank/DDBJ databases">
        <authorList>
            <person name="Lee S.D."/>
        </authorList>
    </citation>
    <scope>NUCLEOTIDE SEQUENCE [LARGE SCALE GENOMIC DNA]</scope>
    <source>
        <strain evidence="1 2">N1-5</strain>
    </source>
</reference>
<gene>
    <name evidence="1" type="ORF">ACEZDJ_07910</name>
</gene>
<dbReference type="Proteomes" id="UP001592528">
    <property type="component" value="Unassembled WGS sequence"/>
</dbReference>
<dbReference type="RefSeq" id="WP_157623847.1">
    <property type="nucleotide sequence ID" value="NZ_JBHEZZ010000003.1"/>
</dbReference>